<gene>
    <name evidence="2" type="ORF">UTRI_02177</name>
</gene>
<keyword evidence="3" id="KW-1185">Reference proteome</keyword>
<dbReference type="PANTHER" id="PTHR43157:SF31">
    <property type="entry name" value="PHOSPHATIDYLINOSITOL-GLYCAN BIOSYNTHESIS CLASS F PROTEIN"/>
    <property type="match status" value="1"/>
</dbReference>
<keyword evidence="1" id="KW-0560">Oxidoreductase</keyword>
<dbReference type="InterPro" id="IPR036291">
    <property type="entry name" value="NAD(P)-bd_dom_sf"/>
</dbReference>
<dbReference type="Gene3D" id="3.40.50.720">
    <property type="entry name" value="NAD(P)-binding Rossmann-like Domain"/>
    <property type="match status" value="1"/>
</dbReference>
<organism evidence="2 3">
    <name type="scientific">Ustilago trichophora</name>
    <dbReference type="NCBI Taxonomy" id="86804"/>
    <lineage>
        <taxon>Eukaryota</taxon>
        <taxon>Fungi</taxon>
        <taxon>Dikarya</taxon>
        <taxon>Basidiomycota</taxon>
        <taxon>Ustilaginomycotina</taxon>
        <taxon>Ustilaginomycetes</taxon>
        <taxon>Ustilaginales</taxon>
        <taxon>Ustilaginaceae</taxon>
        <taxon>Ustilago</taxon>
    </lineage>
</organism>
<dbReference type="AlphaFoldDB" id="A0A5C3DZ52"/>
<reference evidence="2 3" key="1">
    <citation type="submission" date="2018-03" db="EMBL/GenBank/DDBJ databases">
        <authorList>
            <person name="Guldener U."/>
        </authorList>
    </citation>
    <scope>NUCLEOTIDE SEQUENCE [LARGE SCALE GENOMIC DNA]</scope>
    <source>
        <strain evidence="2 3">NBRC100155</strain>
    </source>
</reference>
<dbReference type="Pfam" id="PF00106">
    <property type="entry name" value="adh_short"/>
    <property type="match status" value="1"/>
</dbReference>
<dbReference type="Proteomes" id="UP000324022">
    <property type="component" value="Unassembled WGS sequence"/>
</dbReference>
<sequence>MTSSVPSVYDTHCDGAGLLPATSPWSSRYCTLRKYTSDVYATLAFPSPKTDPDYDCTGKTVIVSGSNSGIGKEAAIYFASAGATVIMACRMTAAHEQHPEEARKEIVALSGAKDSAVELWEIDCSSLANVERFGRKWRDSGRTCDILVNNAGLAAGKRIITEEGFELTHVVNFLSHTLLTFYLLPSLARSSAPRIINTCSIFHNGGILDFANMDNEKHTPLGLGCVNAYCDSKLWFLMWSVELQERLSRSEDYKHVIVHGIHPGFVGSNVWNNPHTRVPAFVKQILLAGINKLSVDNKQGSYAIVYAALDPALGLPKQLTKGGKTKVEKGESAKWGGKFINRNKVDIRRPEVDDVLARSRLWQRVLEDVNAVKRGVAGDLPGHLESVKAFGRETK</sequence>
<dbReference type="InterPro" id="IPR002347">
    <property type="entry name" value="SDR_fam"/>
</dbReference>
<accession>A0A5C3DZ52</accession>
<dbReference type="GO" id="GO:0016491">
    <property type="term" value="F:oxidoreductase activity"/>
    <property type="evidence" value="ECO:0007669"/>
    <property type="project" value="UniProtKB-KW"/>
</dbReference>
<evidence type="ECO:0000256" key="1">
    <source>
        <dbReference type="ARBA" id="ARBA00023002"/>
    </source>
</evidence>
<evidence type="ECO:0008006" key="4">
    <source>
        <dbReference type="Google" id="ProtNLM"/>
    </source>
</evidence>
<protein>
    <recommendedName>
        <fullName evidence="4">Oxidoreductase, short-chain dehydrogenase</fullName>
    </recommendedName>
</protein>
<proteinExistence type="predicted"/>
<evidence type="ECO:0000313" key="2">
    <source>
        <dbReference type="EMBL" id="SPO23498.1"/>
    </source>
</evidence>
<dbReference type="PRINTS" id="PR00081">
    <property type="entry name" value="GDHRDH"/>
</dbReference>
<name>A0A5C3DZ52_9BASI</name>
<dbReference type="SUPFAM" id="SSF51735">
    <property type="entry name" value="NAD(P)-binding Rossmann-fold domains"/>
    <property type="match status" value="1"/>
</dbReference>
<dbReference type="PANTHER" id="PTHR43157">
    <property type="entry name" value="PHOSPHATIDYLINOSITOL-GLYCAN BIOSYNTHESIS CLASS F PROTEIN-RELATED"/>
    <property type="match status" value="1"/>
</dbReference>
<dbReference type="OrthoDB" id="542013at2759"/>
<evidence type="ECO:0000313" key="3">
    <source>
        <dbReference type="Proteomes" id="UP000324022"/>
    </source>
</evidence>
<dbReference type="EMBL" id="OOIN01000005">
    <property type="protein sequence ID" value="SPO23498.1"/>
    <property type="molecule type" value="Genomic_DNA"/>
</dbReference>